<comment type="caution">
    <text evidence="1">The sequence shown here is derived from an EMBL/GenBank/DDBJ whole genome shotgun (WGS) entry which is preliminary data.</text>
</comment>
<gene>
    <name evidence="1" type="ORF">L2E82_18325</name>
</gene>
<accession>A0ACB9FAN3</accession>
<protein>
    <submittedName>
        <fullName evidence="1">Uncharacterized protein</fullName>
    </submittedName>
</protein>
<proteinExistence type="predicted"/>
<sequence>MAMQRGGEIRDKKTLKVSGNGDPVNTDEEVEEPDNGRSKFDSTTAVVPKLAVRKQSLKAYRLAFLSLLLLLSIAPSKVTSDHRCDDGWKGIGFKYNWEKDTNMVEEDLLLLNSDDHDFGRDTNRLDYFRVIAFDVFGDNQPTGNTSYDDGGRRSDGGVVVGPRLEQGGTMPGDVIQPVPAGIVTNDGSDGGEPLVQILEPEDDDGVGGGGGDVGYLVMVGWWEKWWVWLGLWKIL</sequence>
<reference evidence="1 2" key="2">
    <citation type="journal article" date="2022" name="Mol. Ecol. Resour.">
        <title>The genomes of chicory, endive, great burdock and yacon provide insights into Asteraceae paleo-polyploidization history and plant inulin production.</title>
        <authorList>
            <person name="Fan W."/>
            <person name="Wang S."/>
            <person name="Wang H."/>
            <person name="Wang A."/>
            <person name="Jiang F."/>
            <person name="Liu H."/>
            <person name="Zhao H."/>
            <person name="Xu D."/>
            <person name="Zhang Y."/>
        </authorList>
    </citation>
    <scope>NUCLEOTIDE SEQUENCE [LARGE SCALE GENOMIC DNA]</scope>
    <source>
        <strain evidence="2">cv. Punajuju</strain>
        <tissue evidence="1">Leaves</tissue>
    </source>
</reference>
<evidence type="ECO:0000313" key="2">
    <source>
        <dbReference type="Proteomes" id="UP001055811"/>
    </source>
</evidence>
<reference evidence="2" key="1">
    <citation type="journal article" date="2022" name="Mol. Ecol. Resour.">
        <title>The genomes of chicory, endive, great burdock and yacon provide insights into Asteraceae palaeo-polyploidization history and plant inulin production.</title>
        <authorList>
            <person name="Fan W."/>
            <person name="Wang S."/>
            <person name="Wang H."/>
            <person name="Wang A."/>
            <person name="Jiang F."/>
            <person name="Liu H."/>
            <person name="Zhao H."/>
            <person name="Xu D."/>
            <person name="Zhang Y."/>
        </authorList>
    </citation>
    <scope>NUCLEOTIDE SEQUENCE [LARGE SCALE GENOMIC DNA]</scope>
    <source>
        <strain evidence="2">cv. Punajuju</strain>
    </source>
</reference>
<organism evidence="1 2">
    <name type="scientific">Cichorium intybus</name>
    <name type="common">Chicory</name>
    <dbReference type="NCBI Taxonomy" id="13427"/>
    <lineage>
        <taxon>Eukaryota</taxon>
        <taxon>Viridiplantae</taxon>
        <taxon>Streptophyta</taxon>
        <taxon>Embryophyta</taxon>
        <taxon>Tracheophyta</taxon>
        <taxon>Spermatophyta</taxon>
        <taxon>Magnoliopsida</taxon>
        <taxon>eudicotyledons</taxon>
        <taxon>Gunneridae</taxon>
        <taxon>Pentapetalae</taxon>
        <taxon>asterids</taxon>
        <taxon>campanulids</taxon>
        <taxon>Asterales</taxon>
        <taxon>Asteraceae</taxon>
        <taxon>Cichorioideae</taxon>
        <taxon>Cichorieae</taxon>
        <taxon>Cichoriinae</taxon>
        <taxon>Cichorium</taxon>
    </lineage>
</organism>
<dbReference type="EMBL" id="CM042011">
    <property type="protein sequence ID" value="KAI3767896.1"/>
    <property type="molecule type" value="Genomic_DNA"/>
</dbReference>
<evidence type="ECO:0000313" key="1">
    <source>
        <dbReference type="EMBL" id="KAI3767896.1"/>
    </source>
</evidence>
<name>A0ACB9FAN3_CICIN</name>
<dbReference type="Proteomes" id="UP001055811">
    <property type="component" value="Linkage Group LG03"/>
</dbReference>
<keyword evidence="2" id="KW-1185">Reference proteome</keyword>